<dbReference type="RefSeq" id="WP_269443129.1">
    <property type="nucleotide sequence ID" value="NZ_CP097463.1"/>
</dbReference>
<sequence length="188" mass="19663">MKKFSALPGAVLALGVLAAGLLIATVPASATPSASTSQPDPVSFRKVITIAHGPDSEAVVEVPVDATGAASTMVTTDVDTGCPSGYACLYTDNTDILGPTHPHTNYYYYGYDNFSNVTGNHYIVNNQTGGARVYLCTGYNGTNCTTPNPPFYTPGYGNLNYIKAGYFTNYNFTPINSMVLCAGAGSCP</sequence>
<organism evidence="2 3">
    <name type="scientific">Jatrophihabitans cynanchi</name>
    <dbReference type="NCBI Taxonomy" id="2944128"/>
    <lineage>
        <taxon>Bacteria</taxon>
        <taxon>Bacillati</taxon>
        <taxon>Actinomycetota</taxon>
        <taxon>Actinomycetes</taxon>
        <taxon>Jatrophihabitantales</taxon>
        <taxon>Jatrophihabitantaceae</taxon>
        <taxon>Jatrophihabitans</taxon>
    </lineage>
</organism>
<keyword evidence="3" id="KW-1185">Reference proteome</keyword>
<keyword evidence="1" id="KW-0732">Signal</keyword>
<gene>
    <name evidence="2" type="ORF">M6B22_19005</name>
</gene>
<reference evidence="2" key="1">
    <citation type="submission" date="2022-05" db="EMBL/GenBank/DDBJ databases">
        <title>Jatrophihabitans sp. SB3-54 whole genome sequence.</title>
        <authorList>
            <person name="Suh M.K."/>
            <person name="Eom M.K."/>
            <person name="Kim J.S."/>
            <person name="Kim H.S."/>
            <person name="Do H.E."/>
            <person name="Shin Y.K."/>
            <person name="Lee J.-S."/>
        </authorList>
    </citation>
    <scope>NUCLEOTIDE SEQUENCE</scope>
    <source>
        <strain evidence="2">SB3-54</strain>
    </source>
</reference>
<dbReference type="Proteomes" id="UP001164693">
    <property type="component" value="Chromosome"/>
</dbReference>
<protein>
    <recommendedName>
        <fullName evidence="4">Peptidase inhibitor family I36</fullName>
    </recommendedName>
</protein>
<name>A0ABY7JZ49_9ACTN</name>
<feature type="signal peptide" evidence="1">
    <location>
        <begin position="1"/>
        <end position="30"/>
    </location>
</feature>
<proteinExistence type="predicted"/>
<evidence type="ECO:0000313" key="2">
    <source>
        <dbReference type="EMBL" id="WAX56597.1"/>
    </source>
</evidence>
<evidence type="ECO:0000256" key="1">
    <source>
        <dbReference type="SAM" id="SignalP"/>
    </source>
</evidence>
<evidence type="ECO:0000313" key="3">
    <source>
        <dbReference type="Proteomes" id="UP001164693"/>
    </source>
</evidence>
<dbReference type="EMBL" id="CP097463">
    <property type="protein sequence ID" value="WAX56597.1"/>
    <property type="molecule type" value="Genomic_DNA"/>
</dbReference>
<evidence type="ECO:0008006" key="4">
    <source>
        <dbReference type="Google" id="ProtNLM"/>
    </source>
</evidence>
<accession>A0ABY7JZ49</accession>
<feature type="chain" id="PRO_5045150898" description="Peptidase inhibitor family I36" evidence="1">
    <location>
        <begin position="31"/>
        <end position="188"/>
    </location>
</feature>